<gene>
    <name evidence="2" type="ORF">FOZ62_004249</name>
</gene>
<protein>
    <submittedName>
        <fullName evidence="2">Uncharacterized protein</fullName>
    </submittedName>
</protein>
<dbReference type="Proteomes" id="UP000574390">
    <property type="component" value="Unassembled WGS sequence"/>
</dbReference>
<proteinExistence type="predicted"/>
<sequence length="263" mass="29287">MMNSIATWLLFAVALITSSGQDVGRFAYNESLFNMHYDVNENREVSLTVVVPNPRSGRGDITPSAGLTLGPYPLRTVEGFSYTVVFGNREEADDGLHTRLEAFLRNSGVLEPGDTFISGDLTTLNYTSADSFVVNLRGQHVLFIREGRNLSPGKYDYKETVFPHLGISYNIYDNGLAGVQVECEGRSTARFHHKLSRRNVGVQYLHYAVEPAGQGTLEQFLYQVRYVCPWIYLRPSDFSKVVVATEKTIYVVIGGGARALTKL</sequence>
<organism evidence="2 3">
    <name type="scientific">Perkinsus olseni</name>
    <name type="common">Perkinsus atlanticus</name>
    <dbReference type="NCBI Taxonomy" id="32597"/>
    <lineage>
        <taxon>Eukaryota</taxon>
        <taxon>Sar</taxon>
        <taxon>Alveolata</taxon>
        <taxon>Perkinsozoa</taxon>
        <taxon>Perkinsea</taxon>
        <taxon>Perkinsida</taxon>
        <taxon>Perkinsidae</taxon>
        <taxon>Perkinsus</taxon>
    </lineage>
</organism>
<dbReference type="AlphaFoldDB" id="A0A7J6TGE8"/>
<feature type="signal peptide" evidence="1">
    <location>
        <begin position="1"/>
        <end position="20"/>
    </location>
</feature>
<comment type="caution">
    <text evidence="2">The sequence shown here is derived from an EMBL/GenBank/DDBJ whole genome shotgun (WGS) entry which is preliminary data.</text>
</comment>
<evidence type="ECO:0000313" key="3">
    <source>
        <dbReference type="Proteomes" id="UP000574390"/>
    </source>
</evidence>
<evidence type="ECO:0000256" key="1">
    <source>
        <dbReference type="SAM" id="SignalP"/>
    </source>
</evidence>
<evidence type="ECO:0000313" key="2">
    <source>
        <dbReference type="EMBL" id="KAF4744339.1"/>
    </source>
</evidence>
<reference evidence="2 3" key="1">
    <citation type="submission" date="2020-04" db="EMBL/GenBank/DDBJ databases">
        <title>Perkinsus olseni comparative genomics.</title>
        <authorList>
            <person name="Bogema D.R."/>
        </authorList>
    </citation>
    <scope>NUCLEOTIDE SEQUENCE [LARGE SCALE GENOMIC DNA]</scope>
    <source>
        <strain evidence="2">ATCC PRA-205</strain>
    </source>
</reference>
<feature type="chain" id="PRO_5029606518" evidence="1">
    <location>
        <begin position="21"/>
        <end position="263"/>
    </location>
</feature>
<name>A0A7J6TGE8_PEROL</name>
<accession>A0A7J6TGE8</accession>
<keyword evidence="1" id="KW-0732">Signal</keyword>
<dbReference type="EMBL" id="JABANM010007392">
    <property type="protein sequence ID" value="KAF4744339.1"/>
    <property type="molecule type" value="Genomic_DNA"/>
</dbReference>